<evidence type="ECO:0000256" key="1">
    <source>
        <dbReference type="ARBA" id="ARBA00006643"/>
    </source>
</evidence>
<dbReference type="AlphaFoldDB" id="A0A3Q7FKS5"/>
<dbReference type="InterPro" id="IPR046960">
    <property type="entry name" value="PPR_At4g14850-like_plant"/>
</dbReference>
<dbReference type="OMA" id="DMFGKCK"/>
<dbReference type="Pfam" id="PF13041">
    <property type="entry name" value="PPR_2"/>
    <property type="match status" value="2"/>
</dbReference>
<proteinExistence type="inferred from homology"/>
<dbReference type="InterPro" id="IPR011990">
    <property type="entry name" value="TPR-like_helical_dom_sf"/>
</dbReference>
<comment type="similarity">
    <text evidence="1">Belongs to the PPR family. PCMP-H subfamily.</text>
</comment>
<feature type="repeat" description="PPR" evidence="3">
    <location>
        <begin position="474"/>
        <end position="509"/>
    </location>
</feature>
<dbReference type="GO" id="GO:0003723">
    <property type="term" value="F:RNA binding"/>
    <property type="evidence" value="ECO:0007669"/>
    <property type="project" value="InterPro"/>
</dbReference>
<dbReference type="InterPro" id="IPR032867">
    <property type="entry name" value="DYW_dom"/>
</dbReference>
<dbReference type="PaxDb" id="4081-Solyc02g065410.1.1"/>
<dbReference type="PANTHER" id="PTHR47926">
    <property type="entry name" value="PENTATRICOPEPTIDE REPEAT-CONTAINING PROTEIN"/>
    <property type="match status" value="1"/>
</dbReference>
<evidence type="ECO:0000256" key="3">
    <source>
        <dbReference type="PROSITE-ProRule" id="PRU00708"/>
    </source>
</evidence>
<evidence type="ECO:0000313" key="6">
    <source>
        <dbReference type="Proteomes" id="UP000004994"/>
    </source>
</evidence>
<sequence>MFIRREETGEFTLHFYNLYLYKAKERQKTQCVSHFCEIGESDESVYFFSYIWANHFCKAKHMLSKLPSFGLTPNSQFLRALGPSGDIRRARQLFDEIPHPDIRSWTLLITAYTKSGFPKEALEVYDELRARKVHPDQLALLSVTRACAALGNLIKAKGIHEDVIRYGYRADLLLGNALIDMYGKCKYAQGAREVFDNLSVKDVISWTSMSSCYVNCKLPSEALIMFREMGLDGVKPNPVTLSTVLPACSDLKSLDLGREIHGYIVRNGIHDNVYVSSALVDMYASCSRIKQAEMIFNSTRQFDYVLCNVIMSAYFSNGECDKALCIFDQLRKGRTKLNHDSWNSVIGGCMQSGRTDKALQVLHEMQQSGVKPNKITITSVLPTCIDLGSIRRGKEIHGFLLRHIFLEDETVFTALVLMYARCGDLELSKRVFYMMPKKDTIAWNTMIIGNSMHGNGEDALLLFREMVSSGVKPNSVTFTGVLSGCSHSQLVDKGLMIFYAMSKEHGVEPDSEHYSCMVDALSRAGRLEQAYDFIQNMPMKPSAGAWGALLGACRVYKNVEMARVAGKQLLEIEPENAGNYVLLSNIYEAAKLRDEASEIRKLMRERGIMKVPGCSWIQVKDKVHTFVVGDKNNAQTADIYSFLTEVGEKMRLAGYLPCTDLVGQDLDAEEKEYSLCNHSERLAVAFGILNLDGASSIRVFKNLRICGDCHNAIKYLAKIVGVQIIVRDPLRFHHFKDGLCSCRDFW</sequence>
<feature type="repeat" description="PPR" evidence="3">
    <location>
        <begin position="510"/>
        <end position="540"/>
    </location>
</feature>
<keyword evidence="2" id="KW-0677">Repeat</keyword>
<dbReference type="STRING" id="4081.A0A3Q7FKS5"/>
<dbReference type="FunFam" id="1.25.40.10:FF:000344">
    <property type="entry name" value="Pentatricopeptide repeat-containing protein"/>
    <property type="match status" value="2"/>
</dbReference>
<dbReference type="EnsemblPlants" id="Solyc02g065410.2.1">
    <property type="protein sequence ID" value="Solyc02g065410.2.1"/>
    <property type="gene ID" value="Solyc02g065410.2"/>
</dbReference>
<name>A0A3Q7FKS5_SOLLC</name>
<dbReference type="FunFam" id="1.25.40.10:FF:000366">
    <property type="entry name" value="Pentatricopeptide (PPR) repeat-containing protein"/>
    <property type="match status" value="1"/>
</dbReference>
<feature type="repeat" description="PPR" evidence="3">
    <location>
        <begin position="101"/>
        <end position="135"/>
    </location>
</feature>
<feature type="domain" description="DYW" evidence="4">
    <location>
        <begin position="654"/>
        <end position="746"/>
    </location>
</feature>
<dbReference type="GO" id="GO:0008270">
    <property type="term" value="F:zinc ion binding"/>
    <property type="evidence" value="ECO:0007669"/>
    <property type="project" value="InterPro"/>
</dbReference>
<dbReference type="GO" id="GO:0009451">
    <property type="term" value="P:RNA modification"/>
    <property type="evidence" value="ECO:0007669"/>
    <property type="project" value="InterPro"/>
</dbReference>
<evidence type="ECO:0000259" key="4">
    <source>
        <dbReference type="Pfam" id="PF14432"/>
    </source>
</evidence>
<evidence type="ECO:0000313" key="5">
    <source>
        <dbReference type="EnsemblPlants" id="Solyc02g065410.2.1"/>
    </source>
</evidence>
<accession>A0A3Q7FKS5</accession>
<dbReference type="PANTHER" id="PTHR47926:SF426">
    <property type="entry name" value="TETRATRICOPEPTIDE-LIKE HELICAL DOMAIN SUPERFAMILY, DYW DOMAIN-CONTAINING PROTEIN"/>
    <property type="match status" value="1"/>
</dbReference>
<dbReference type="PROSITE" id="PS51375">
    <property type="entry name" value="PPR"/>
    <property type="match status" value="7"/>
</dbReference>
<dbReference type="Proteomes" id="UP000004994">
    <property type="component" value="Chromosome 2"/>
</dbReference>
<dbReference type="InterPro" id="IPR002885">
    <property type="entry name" value="PPR_rpt"/>
</dbReference>
<feature type="repeat" description="PPR" evidence="3">
    <location>
        <begin position="439"/>
        <end position="473"/>
    </location>
</feature>
<dbReference type="Gene3D" id="1.25.40.10">
    <property type="entry name" value="Tetratricopeptide repeat domain"/>
    <property type="match status" value="4"/>
</dbReference>
<feature type="repeat" description="PPR" evidence="3">
    <location>
        <begin position="338"/>
        <end position="372"/>
    </location>
</feature>
<dbReference type="InterPro" id="IPR046848">
    <property type="entry name" value="E_motif"/>
</dbReference>
<protein>
    <recommendedName>
        <fullName evidence="4">DYW domain-containing protein</fullName>
    </recommendedName>
</protein>
<dbReference type="SUPFAM" id="SSF48452">
    <property type="entry name" value="TPR-like"/>
    <property type="match status" value="1"/>
</dbReference>
<keyword evidence="6" id="KW-1185">Reference proteome</keyword>
<dbReference type="Pfam" id="PF14432">
    <property type="entry name" value="DYW_deaminase"/>
    <property type="match status" value="1"/>
</dbReference>
<dbReference type="Pfam" id="PF01535">
    <property type="entry name" value="PPR"/>
    <property type="match status" value="5"/>
</dbReference>
<dbReference type="NCBIfam" id="TIGR00756">
    <property type="entry name" value="PPR"/>
    <property type="match status" value="5"/>
</dbReference>
<dbReference type="Pfam" id="PF20431">
    <property type="entry name" value="E_motif"/>
    <property type="match status" value="1"/>
</dbReference>
<dbReference type="InParanoid" id="A0A3Q7FKS5"/>
<dbReference type="Gramene" id="Solyc02g065410.2.1">
    <property type="protein sequence ID" value="Solyc02g065410.2.1"/>
    <property type="gene ID" value="Solyc02g065410.2"/>
</dbReference>
<evidence type="ECO:0000256" key="2">
    <source>
        <dbReference type="ARBA" id="ARBA00022737"/>
    </source>
</evidence>
<organism evidence="5">
    <name type="scientific">Solanum lycopersicum</name>
    <name type="common">Tomato</name>
    <name type="synonym">Lycopersicon esculentum</name>
    <dbReference type="NCBI Taxonomy" id="4081"/>
    <lineage>
        <taxon>Eukaryota</taxon>
        <taxon>Viridiplantae</taxon>
        <taxon>Streptophyta</taxon>
        <taxon>Embryophyta</taxon>
        <taxon>Tracheophyta</taxon>
        <taxon>Spermatophyta</taxon>
        <taxon>Magnoliopsida</taxon>
        <taxon>eudicotyledons</taxon>
        <taxon>Gunneridae</taxon>
        <taxon>Pentapetalae</taxon>
        <taxon>asterids</taxon>
        <taxon>lamiids</taxon>
        <taxon>Solanales</taxon>
        <taxon>Solanaceae</taxon>
        <taxon>Solanoideae</taxon>
        <taxon>Solaneae</taxon>
        <taxon>Solanum</taxon>
        <taxon>Solanum subgen. Lycopersicon</taxon>
    </lineage>
</organism>
<feature type="repeat" description="PPR" evidence="3">
    <location>
        <begin position="303"/>
        <end position="337"/>
    </location>
</feature>
<feature type="repeat" description="PPR" evidence="3">
    <location>
        <begin position="202"/>
        <end position="236"/>
    </location>
</feature>
<reference evidence="5" key="2">
    <citation type="submission" date="2019-01" db="UniProtKB">
        <authorList>
            <consortium name="EnsemblPlants"/>
        </authorList>
    </citation>
    <scope>IDENTIFICATION</scope>
    <source>
        <strain evidence="5">cv. Heinz 1706</strain>
    </source>
</reference>
<reference evidence="5" key="1">
    <citation type="journal article" date="2012" name="Nature">
        <title>The tomato genome sequence provides insights into fleshy fruit evolution.</title>
        <authorList>
            <consortium name="Tomato Genome Consortium"/>
        </authorList>
    </citation>
    <scope>NUCLEOTIDE SEQUENCE [LARGE SCALE GENOMIC DNA]</scope>
    <source>
        <strain evidence="5">cv. Heinz 1706</strain>
    </source>
</reference>